<keyword evidence="1" id="KW-0677">Repeat</keyword>
<keyword evidence="8" id="KW-1185">Reference proteome</keyword>
<protein>
    <recommendedName>
        <fullName evidence="9">Tetratricopeptide repeat protein</fullName>
    </recommendedName>
</protein>
<dbReference type="OrthoDB" id="5986190at2759"/>
<evidence type="ECO:0008006" key="9">
    <source>
        <dbReference type="Google" id="ProtNLM"/>
    </source>
</evidence>
<dbReference type="EMBL" id="CAJOBA010009926">
    <property type="protein sequence ID" value="CAF3862815.1"/>
    <property type="molecule type" value="Genomic_DNA"/>
</dbReference>
<dbReference type="SUPFAM" id="SSF48452">
    <property type="entry name" value="TPR-like"/>
    <property type="match status" value="1"/>
</dbReference>
<dbReference type="EMBL" id="CAJNOK010009904">
    <property type="protein sequence ID" value="CAF1101442.1"/>
    <property type="molecule type" value="Genomic_DNA"/>
</dbReference>
<comment type="caution">
    <text evidence="5">The sequence shown here is derived from an EMBL/GenBank/DDBJ whole genome shotgun (WGS) entry which is preliminary data.</text>
</comment>
<dbReference type="EMBL" id="CAJNOQ010008270">
    <property type="protein sequence ID" value="CAF1192837.1"/>
    <property type="molecule type" value="Genomic_DNA"/>
</dbReference>
<sequence length="125" mass="14309">MRNYNEALKYYQTILDIKLKYQPVNDPDIASTYENMAGVYHSQKQHDKMFEMYDKAIEILKLVLPSSYPNIEKAEYDRDVLQDYVKYIPTLYDVSAALPDDFTGVSSGADPQLDSSPNKLPDESG</sequence>
<accession>A0A814VUV0</accession>
<dbReference type="PANTHER" id="PTHR45641">
    <property type="entry name" value="TETRATRICOPEPTIDE REPEAT PROTEIN (AFU_ORTHOLOGUE AFUA_6G03870)"/>
    <property type="match status" value="1"/>
</dbReference>
<organism evidence="5 8">
    <name type="scientific">Didymodactylos carnosus</name>
    <dbReference type="NCBI Taxonomy" id="1234261"/>
    <lineage>
        <taxon>Eukaryota</taxon>
        <taxon>Metazoa</taxon>
        <taxon>Spiralia</taxon>
        <taxon>Gnathifera</taxon>
        <taxon>Rotifera</taxon>
        <taxon>Eurotatoria</taxon>
        <taxon>Bdelloidea</taxon>
        <taxon>Philodinida</taxon>
        <taxon>Philodinidae</taxon>
        <taxon>Didymodactylos</taxon>
    </lineage>
</organism>
<reference evidence="5" key="1">
    <citation type="submission" date="2021-02" db="EMBL/GenBank/DDBJ databases">
        <authorList>
            <person name="Nowell W R."/>
        </authorList>
    </citation>
    <scope>NUCLEOTIDE SEQUENCE</scope>
</reference>
<evidence type="ECO:0000313" key="8">
    <source>
        <dbReference type="Proteomes" id="UP000663829"/>
    </source>
</evidence>
<name>A0A814VUV0_9BILA</name>
<dbReference type="Proteomes" id="UP000663829">
    <property type="component" value="Unassembled WGS sequence"/>
</dbReference>
<dbReference type="Pfam" id="PF13424">
    <property type="entry name" value="TPR_12"/>
    <property type="match status" value="1"/>
</dbReference>
<evidence type="ECO:0000256" key="1">
    <source>
        <dbReference type="ARBA" id="ARBA00022737"/>
    </source>
</evidence>
<dbReference type="Proteomes" id="UP000682733">
    <property type="component" value="Unassembled WGS sequence"/>
</dbReference>
<evidence type="ECO:0000313" key="5">
    <source>
        <dbReference type="EMBL" id="CAF1192837.1"/>
    </source>
</evidence>
<proteinExistence type="predicted"/>
<evidence type="ECO:0000313" key="6">
    <source>
        <dbReference type="EMBL" id="CAF3862815.1"/>
    </source>
</evidence>
<evidence type="ECO:0000256" key="3">
    <source>
        <dbReference type="SAM" id="MobiDB-lite"/>
    </source>
</evidence>
<dbReference type="Proteomes" id="UP000677228">
    <property type="component" value="Unassembled WGS sequence"/>
</dbReference>
<feature type="region of interest" description="Disordered" evidence="3">
    <location>
        <begin position="103"/>
        <end position="125"/>
    </location>
</feature>
<gene>
    <name evidence="5" type="ORF">GPM918_LOCUS23298</name>
    <name evidence="4" type="ORF">OVA965_LOCUS19313</name>
    <name evidence="7" type="ORF">SRO942_LOCUS23296</name>
    <name evidence="6" type="ORF">TMI583_LOCUS19327</name>
</gene>
<evidence type="ECO:0000313" key="7">
    <source>
        <dbReference type="EMBL" id="CAF3957060.1"/>
    </source>
</evidence>
<dbReference type="Proteomes" id="UP000681722">
    <property type="component" value="Unassembled WGS sequence"/>
</dbReference>
<evidence type="ECO:0000313" key="4">
    <source>
        <dbReference type="EMBL" id="CAF1101442.1"/>
    </source>
</evidence>
<dbReference type="InterPro" id="IPR011990">
    <property type="entry name" value="TPR-like_helical_dom_sf"/>
</dbReference>
<dbReference type="Gene3D" id="1.25.40.10">
    <property type="entry name" value="Tetratricopeptide repeat domain"/>
    <property type="match status" value="1"/>
</dbReference>
<keyword evidence="2" id="KW-0802">TPR repeat</keyword>
<dbReference type="EMBL" id="CAJOBC010008270">
    <property type="protein sequence ID" value="CAF3957060.1"/>
    <property type="molecule type" value="Genomic_DNA"/>
</dbReference>
<dbReference type="PANTHER" id="PTHR45641:SF1">
    <property type="entry name" value="AAA+ ATPASE DOMAIN-CONTAINING PROTEIN"/>
    <property type="match status" value="1"/>
</dbReference>
<evidence type="ECO:0000256" key="2">
    <source>
        <dbReference type="ARBA" id="ARBA00022803"/>
    </source>
</evidence>
<dbReference type="AlphaFoldDB" id="A0A814VUV0"/>